<organism evidence="2 3">
    <name type="scientific">Candidatus Sphingobacterium stercoripullorum</name>
    <dbReference type="NCBI Taxonomy" id="2838759"/>
    <lineage>
        <taxon>Bacteria</taxon>
        <taxon>Pseudomonadati</taxon>
        <taxon>Bacteroidota</taxon>
        <taxon>Sphingobacteriia</taxon>
        <taxon>Sphingobacteriales</taxon>
        <taxon>Sphingobacteriaceae</taxon>
        <taxon>Sphingobacterium</taxon>
    </lineage>
</organism>
<dbReference type="AlphaFoldDB" id="A0A9D2AXU2"/>
<reference evidence="2" key="2">
    <citation type="submission" date="2021-04" db="EMBL/GenBank/DDBJ databases">
        <authorList>
            <person name="Gilroy R."/>
        </authorList>
    </citation>
    <scope>NUCLEOTIDE SEQUENCE</scope>
    <source>
        <strain evidence="2">1719</strain>
    </source>
</reference>
<sequence>MNPEKVLITGASGFVGWHLIKRAKERGWQIHAAVRPSSKTDAIKPYVDRFIYLNYEDSFQLEEVIKENAYTLIIHAAAMTRAKTLDELIKVNSDYTINLLRAATTSPALKRFVYISSLAAVGPVSYEGRAITEDNPQRPLTIYGESKKHSEERIFQEFIGQNITILRPTAVFGPKEKDLFILFDTFNKGLDPYIGRKPQKLSFIYVDDLVQAILKAGEDRRQGTFSYNLSDGKVYSRYDMADNYKRVFHKRLFRFHVPYFLVQWVAAIFQFAYKNSKHMPVIYPERLKELTAENWSCDISLAKEEIGYNPNYNLDSAIKVTVDWYKNEGWLK</sequence>
<dbReference type="PANTHER" id="PTHR43245:SF58">
    <property type="entry name" value="BLL5923 PROTEIN"/>
    <property type="match status" value="1"/>
</dbReference>
<proteinExistence type="predicted"/>
<comment type="caution">
    <text evidence="2">The sequence shown here is derived from an EMBL/GenBank/DDBJ whole genome shotgun (WGS) entry which is preliminary data.</text>
</comment>
<dbReference type="PANTHER" id="PTHR43245">
    <property type="entry name" value="BIFUNCTIONAL POLYMYXIN RESISTANCE PROTEIN ARNA"/>
    <property type="match status" value="1"/>
</dbReference>
<dbReference type="SUPFAM" id="SSF51735">
    <property type="entry name" value="NAD(P)-binding Rossmann-fold domains"/>
    <property type="match status" value="1"/>
</dbReference>
<name>A0A9D2AXU2_9SPHI</name>
<dbReference type="EMBL" id="DXEZ01000073">
    <property type="protein sequence ID" value="HIX53890.1"/>
    <property type="molecule type" value="Genomic_DNA"/>
</dbReference>
<dbReference type="Gene3D" id="3.40.50.720">
    <property type="entry name" value="NAD(P)-binding Rossmann-like Domain"/>
    <property type="match status" value="1"/>
</dbReference>
<evidence type="ECO:0000313" key="2">
    <source>
        <dbReference type="EMBL" id="HIX53890.1"/>
    </source>
</evidence>
<dbReference type="InterPro" id="IPR050177">
    <property type="entry name" value="Lipid_A_modif_metabolic_enz"/>
</dbReference>
<dbReference type="Pfam" id="PF01370">
    <property type="entry name" value="Epimerase"/>
    <property type="match status" value="1"/>
</dbReference>
<protein>
    <submittedName>
        <fullName evidence="2">NAD(P)-dependent oxidoreductase</fullName>
    </submittedName>
</protein>
<evidence type="ECO:0000259" key="1">
    <source>
        <dbReference type="Pfam" id="PF01370"/>
    </source>
</evidence>
<evidence type="ECO:0000313" key="3">
    <source>
        <dbReference type="Proteomes" id="UP000824156"/>
    </source>
</evidence>
<dbReference type="Proteomes" id="UP000824156">
    <property type="component" value="Unassembled WGS sequence"/>
</dbReference>
<dbReference type="InterPro" id="IPR001509">
    <property type="entry name" value="Epimerase_deHydtase"/>
</dbReference>
<feature type="domain" description="NAD-dependent epimerase/dehydratase" evidence="1">
    <location>
        <begin position="6"/>
        <end position="223"/>
    </location>
</feature>
<reference evidence="2" key="1">
    <citation type="journal article" date="2021" name="PeerJ">
        <title>Extensive microbial diversity within the chicken gut microbiome revealed by metagenomics and culture.</title>
        <authorList>
            <person name="Gilroy R."/>
            <person name="Ravi A."/>
            <person name="Getino M."/>
            <person name="Pursley I."/>
            <person name="Horton D.L."/>
            <person name="Alikhan N.F."/>
            <person name="Baker D."/>
            <person name="Gharbi K."/>
            <person name="Hall N."/>
            <person name="Watson M."/>
            <person name="Adriaenssens E.M."/>
            <person name="Foster-Nyarko E."/>
            <person name="Jarju S."/>
            <person name="Secka A."/>
            <person name="Antonio M."/>
            <person name="Oren A."/>
            <person name="Chaudhuri R.R."/>
            <person name="La Ragione R."/>
            <person name="Hildebrand F."/>
            <person name="Pallen M.J."/>
        </authorList>
    </citation>
    <scope>NUCLEOTIDE SEQUENCE</scope>
    <source>
        <strain evidence="2">1719</strain>
    </source>
</reference>
<dbReference type="InterPro" id="IPR036291">
    <property type="entry name" value="NAD(P)-bd_dom_sf"/>
</dbReference>
<gene>
    <name evidence="2" type="ORF">H9853_02600</name>
</gene>
<accession>A0A9D2AXU2</accession>